<proteinExistence type="predicted"/>
<feature type="region of interest" description="Disordered" evidence="1">
    <location>
        <begin position="240"/>
        <end position="262"/>
    </location>
</feature>
<evidence type="ECO:0000313" key="2">
    <source>
        <dbReference type="EMBL" id="THU93949.1"/>
    </source>
</evidence>
<dbReference type="AlphaFoldDB" id="A0A4S8LWC3"/>
<feature type="compositionally biased region" description="Basic and acidic residues" evidence="1">
    <location>
        <begin position="247"/>
        <end position="261"/>
    </location>
</feature>
<sequence>MNQMDVPFTRIFTMMRMERRLEGYNTLETTTHYNWQNVDVKPCIPFVITIATTSTGHTASNPSSSAPDMWLREPANASCAEFSTTEVDNRLFVVSTSLTHPTLANSKKGLRRKGEEKKDKEKRKAQSKPKYTLAIQTNSDRNHWEDILDGSPIVTLSPISTLLIATSDMSHFEGFARSLEKQSLQTRFRLLELSLSITRIMTVPRTSSTLSTITKVFMLMKGLMELGGKKNRQEDGYLQATFSGSSDSDKNKKKSPPDTRSEGSIVRFKPYKELEREFRFVHRVTGTLGNLENDDGSTRETVAQIFVSSSKLDCCRLFDFVTSTYFDSSYTSRKNKGYIDLYNAFAS</sequence>
<feature type="compositionally biased region" description="Basic and acidic residues" evidence="1">
    <location>
        <begin position="112"/>
        <end position="124"/>
    </location>
</feature>
<feature type="region of interest" description="Disordered" evidence="1">
    <location>
        <begin position="103"/>
        <end position="130"/>
    </location>
</feature>
<gene>
    <name evidence="2" type="ORF">K435DRAFT_799277</name>
</gene>
<dbReference type="EMBL" id="ML179235">
    <property type="protein sequence ID" value="THU93949.1"/>
    <property type="molecule type" value="Genomic_DNA"/>
</dbReference>
<reference evidence="2 3" key="1">
    <citation type="journal article" date="2019" name="Nat. Ecol. Evol.">
        <title>Megaphylogeny resolves global patterns of mushroom evolution.</title>
        <authorList>
            <person name="Varga T."/>
            <person name="Krizsan K."/>
            <person name="Foldi C."/>
            <person name="Dima B."/>
            <person name="Sanchez-Garcia M."/>
            <person name="Sanchez-Ramirez S."/>
            <person name="Szollosi G.J."/>
            <person name="Szarkandi J.G."/>
            <person name="Papp V."/>
            <person name="Albert L."/>
            <person name="Andreopoulos W."/>
            <person name="Angelini C."/>
            <person name="Antonin V."/>
            <person name="Barry K.W."/>
            <person name="Bougher N.L."/>
            <person name="Buchanan P."/>
            <person name="Buyck B."/>
            <person name="Bense V."/>
            <person name="Catcheside P."/>
            <person name="Chovatia M."/>
            <person name="Cooper J."/>
            <person name="Damon W."/>
            <person name="Desjardin D."/>
            <person name="Finy P."/>
            <person name="Geml J."/>
            <person name="Haridas S."/>
            <person name="Hughes K."/>
            <person name="Justo A."/>
            <person name="Karasinski D."/>
            <person name="Kautmanova I."/>
            <person name="Kiss B."/>
            <person name="Kocsube S."/>
            <person name="Kotiranta H."/>
            <person name="LaButti K.M."/>
            <person name="Lechner B.E."/>
            <person name="Liimatainen K."/>
            <person name="Lipzen A."/>
            <person name="Lukacs Z."/>
            <person name="Mihaltcheva S."/>
            <person name="Morgado L.N."/>
            <person name="Niskanen T."/>
            <person name="Noordeloos M.E."/>
            <person name="Ohm R.A."/>
            <person name="Ortiz-Santana B."/>
            <person name="Ovrebo C."/>
            <person name="Racz N."/>
            <person name="Riley R."/>
            <person name="Savchenko A."/>
            <person name="Shiryaev A."/>
            <person name="Soop K."/>
            <person name="Spirin V."/>
            <person name="Szebenyi C."/>
            <person name="Tomsovsky M."/>
            <person name="Tulloss R.E."/>
            <person name="Uehling J."/>
            <person name="Grigoriev I.V."/>
            <person name="Vagvolgyi C."/>
            <person name="Papp T."/>
            <person name="Martin F.M."/>
            <person name="Miettinen O."/>
            <person name="Hibbett D.S."/>
            <person name="Nagy L.G."/>
        </authorList>
    </citation>
    <scope>NUCLEOTIDE SEQUENCE [LARGE SCALE GENOMIC DNA]</scope>
    <source>
        <strain evidence="2 3">CBS 962.96</strain>
    </source>
</reference>
<keyword evidence="3" id="KW-1185">Reference proteome</keyword>
<organism evidence="2 3">
    <name type="scientific">Dendrothele bispora (strain CBS 962.96)</name>
    <dbReference type="NCBI Taxonomy" id="1314807"/>
    <lineage>
        <taxon>Eukaryota</taxon>
        <taxon>Fungi</taxon>
        <taxon>Dikarya</taxon>
        <taxon>Basidiomycota</taxon>
        <taxon>Agaricomycotina</taxon>
        <taxon>Agaricomycetes</taxon>
        <taxon>Agaricomycetidae</taxon>
        <taxon>Agaricales</taxon>
        <taxon>Agaricales incertae sedis</taxon>
        <taxon>Dendrothele</taxon>
    </lineage>
</organism>
<protein>
    <submittedName>
        <fullName evidence="2">Uncharacterized protein</fullName>
    </submittedName>
</protein>
<evidence type="ECO:0000256" key="1">
    <source>
        <dbReference type="SAM" id="MobiDB-lite"/>
    </source>
</evidence>
<accession>A0A4S8LWC3</accession>
<evidence type="ECO:0000313" key="3">
    <source>
        <dbReference type="Proteomes" id="UP000297245"/>
    </source>
</evidence>
<name>A0A4S8LWC3_DENBC</name>
<dbReference type="Proteomes" id="UP000297245">
    <property type="component" value="Unassembled WGS sequence"/>
</dbReference>